<gene>
    <name evidence="8" type="primary">purC</name>
    <name evidence="10" type="ORF">GWK36_12570</name>
</gene>
<dbReference type="PANTHER" id="PTHR43700">
    <property type="entry name" value="PHOSPHORIBOSYLAMINOIMIDAZOLE-SUCCINOCARBOXAMIDE SYNTHASE"/>
    <property type="match status" value="1"/>
</dbReference>
<dbReference type="GO" id="GO:0006189">
    <property type="term" value="P:'de novo' IMP biosynthetic process"/>
    <property type="evidence" value="ECO:0007669"/>
    <property type="project" value="UniProtKB-UniRule"/>
</dbReference>
<dbReference type="Gene3D" id="3.30.470.20">
    <property type="entry name" value="ATP-grasp fold, B domain"/>
    <property type="match status" value="1"/>
</dbReference>
<organism evidence="10 11">
    <name type="scientific">Caldichromatium japonicum</name>
    <dbReference type="NCBI Taxonomy" id="2699430"/>
    <lineage>
        <taxon>Bacteria</taxon>
        <taxon>Pseudomonadati</taxon>
        <taxon>Pseudomonadota</taxon>
        <taxon>Gammaproteobacteria</taxon>
        <taxon>Chromatiales</taxon>
        <taxon>Chromatiaceae</taxon>
        <taxon>Caldichromatium</taxon>
    </lineage>
</organism>
<evidence type="ECO:0000256" key="5">
    <source>
        <dbReference type="ARBA" id="ARBA00022755"/>
    </source>
</evidence>
<dbReference type="PROSITE" id="PS01058">
    <property type="entry name" value="SAICAR_SYNTHETASE_2"/>
    <property type="match status" value="1"/>
</dbReference>
<evidence type="ECO:0000313" key="10">
    <source>
        <dbReference type="EMBL" id="QIK39244.1"/>
    </source>
</evidence>
<dbReference type="UniPathway" id="UPA00074">
    <property type="reaction ID" value="UER00131"/>
</dbReference>
<accession>A0A6G7VGX6</accession>
<comment type="similarity">
    <text evidence="2 8">Belongs to the SAICAR synthetase family.</text>
</comment>
<dbReference type="NCBIfam" id="TIGR00081">
    <property type="entry name" value="purC"/>
    <property type="match status" value="1"/>
</dbReference>
<reference evidence="11" key="1">
    <citation type="submission" date="2020-01" db="EMBL/GenBank/DDBJ databases">
        <title>Caldichromatium gen. nov., sp. nov., a thermophilic purple sulfur bacterium member of the family Chromatiaceae isolated from Nakabusa hot spring, Japan.</title>
        <authorList>
            <person name="Saini M.K."/>
            <person name="Hanada S."/>
            <person name="Tank M."/>
        </authorList>
    </citation>
    <scope>NUCLEOTIDE SEQUENCE [LARGE SCALE GENOMIC DNA]</scope>
    <source>
        <strain evidence="11">No.7</strain>
    </source>
</reference>
<proteinExistence type="inferred from homology"/>
<dbReference type="InterPro" id="IPR018236">
    <property type="entry name" value="SAICAR_synthetase_CS"/>
</dbReference>
<comment type="catalytic activity">
    <reaction evidence="7 8">
        <text>5-amino-1-(5-phospho-D-ribosyl)imidazole-4-carboxylate + L-aspartate + ATP = (2S)-2-[5-amino-1-(5-phospho-beta-D-ribosyl)imidazole-4-carboxamido]succinate + ADP + phosphate + 2 H(+)</text>
        <dbReference type="Rhea" id="RHEA:22628"/>
        <dbReference type="ChEBI" id="CHEBI:15378"/>
        <dbReference type="ChEBI" id="CHEBI:29991"/>
        <dbReference type="ChEBI" id="CHEBI:30616"/>
        <dbReference type="ChEBI" id="CHEBI:43474"/>
        <dbReference type="ChEBI" id="CHEBI:58443"/>
        <dbReference type="ChEBI" id="CHEBI:77657"/>
        <dbReference type="ChEBI" id="CHEBI:456216"/>
        <dbReference type="EC" id="6.3.2.6"/>
    </reaction>
</comment>
<dbReference type="PANTHER" id="PTHR43700:SF1">
    <property type="entry name" value="PHOSPHORIBOSYLAMINOIMIDAZOLE-SUCCINOCARBOXAMIDE SYNTHASE"/>
    <property type="match status" value="1"/>
</dbReference>
<dbReference type="PROSITE" id="PS01057">
    <property type="entry name" value="SAICAR_SYNTHETASE_1"/>
    <property type="match status" value="1"/>
</dbReference>
<evidence type="ECO:0000313" key="11">
    <source>
        <dbReference type="Proteomes" id="UP000502699"/>
    </source>
</evidence>
<comment type="pathway">
    <text evidence="1 8">Purine metabolism; IMP biosynthesis via de novo pathway; 5-amino-1-(5-phospho-D-ribosyl)imidazole-4-carboxamide from 5-amino-1-(5-phospho-D-ribosyl)imidazole-4-carboxylate: step 1/2.</text>
</comment>
<keyword evidence="5 8" id="KW-0658">Purine biosynthesis</keyword>
<keyword evidence="6 8" id="KW-0067">ATP-binding</keyword>
<dbReference type="GO" id="GO:0004639">
    <property type="term" value="F:phosphoribosylaminoimidazolesuccinocarboxamide synthase activity"/>
    <property type="evidence" value="ECO:0007669"/>
    <property type="project" value="UniProtKB-UniRule"/>
</dbReference>
<dbReference type="InterPro" id="IPR028923">
    <property type="entry name" value="SAICAR_synt/ADE2_N"/>
</dbReference>
<dbReference type="InterPro" id="IPR001636">
    <property type="entry name" value="SAICAR_synth"/>
</dbReference>
<dbReference type="SUPFAM" id="SSF56104">
    <property type="entry name" value="SAICAR synthase-like"/>
    <property type="match status" value="1"/>
</dbReference>
<dbReference type="RefSeq" id="WP_166272717.1">
    <property type="nucleotide sequence ID" value="NZ_CP048029.1"/>
</dbReference>
<evidence type="ECO:0000256" key="3">
    <source>
        <dbReference type="ARBA" id="ARBA00022598"/>
    </source>
</evidence>
<dbReference type="AlphaFoldDB" id="A0A6G7VGX6"/>
<dbReference type="EMBL" id="CP048029">
    <property type="protein sequence ID" value="QIK39244.1"/>
    <property type="molecule type" value="Genomic_DNA"/>
</dbReference>
<dbReference type="KEGG" id="cjap:GWK36_12570"/>
<evidence type="ECO:0000256" key="1">
    <source>
        <dbReference type="ARBA" id="ARBA00004672"/>
    </source>
</evidence>
<dbReference type="CDD" id="cd01414">
    <property type="entry name" value="SAICAR_synt_Sc"/>
    <property type="match status" value="1"/>
</dbReference>
<dbReference type="GO" id="GO:0005737">
    <property type="term" value="C:cytoplasm"/>
    <property type="evidence" value="ECO:0007669"/>
    <property type="project" value="TreeGrafter"/>
</dbReference>
<dbReference type="FunFam" id="3.30.470.20:FF:000015">
    <property type="entry name" value="Phosphoribosylaminoimidazole-succinocarboxamide synthase"/>
    <property type="match status" value="1"/>
</dbReference>
<feature type="domain" description="SAICAR synthetase/ADE2 N-terminal" evidence="9">
    <location>
        <begin position="15"/>
        <end position="266"/>
    </location>
</feature>
<evidence type="ECO:0000259" key="9">
    <source>
        <dbReference type="Pfam" id="PF01259"/>
    </source>
</evidence>
<name>A0A6G7VGX6_9GAMM</name>
<evidence type="ECO:0000256" key="7">
    <source>
        <dbReference type="ARBA" id="ARBA00048475"/>
    </source>
</evidence>
<protein>
    <recommendedName>
        <fullName evidence="8">Phosphoribosylaminoimidazole-succinocarboxamide synthase</fullName>
        <ecNumber evidence="8">6.3.2.6</ecNumber>
    </recommendedName>
    <alternativeName>
        <fullName evidence="8">SAICAR synthetase</fullName>
    </alternativeName>
</protein>
<dbReference type="Gene3D" id="3.30.200.20">
    <property type="entry name" value="Phosphorylase Kinase, domain 1"/>
    <property type="match status" value="1"/>
</dbReference>
<evidence type="ECO:0000256" key="6">
    <source>
        <dbReference type="ARBA" id="ARBA00022840"/>
    </source>
</evidence>
<keyword evidence="11" id="KW-1185">Reference proteome</keyword>
<evidence type="ECO:0000256" key="4">
    <source>
        <dbReference type="ARBA" id="ARBA00022741"/>
    </source>
</evidence>
<dbReference type="GO" id="GO:0005524">
    <property type="term" value="F:ATP binding"/>
    <property type="evidence" value="ECO:0007669"/>
    <property type="project" value="UniProtKB-KW"/>
</dbReference>
<dbReference type="HAMAP" id="MF_00137">
    <property type="entry name" value="SAICAR_synth"/>
    <property type="match status" value="1"/>
</dbReference>
<dbReference type="Pfam" id="PF01259">
    <property type="entry name" value="SAICAR_synt"/>
    <property type="match status" value="1"/>
</dbReference>
<dbReference type="Proteomes" id="UP000502699">
    <property type="component" value="Chromosome"/>
</dbReference>
<dbReference type="NCBIfam" id="NF010568">
    <property type="entry name" value="PRK13961.1"/>
    <property type="match status" value="1"/>
</dbReference>
<keyword evidence="4 8" id="KW-0547">Nucleotide-binding</keyword>
<evidence type="ECO:0000256" key="2">
    <source>
        <dbReference type="ARBA" id="ARBA00010190"/>
    </source>
</evidence>
<keyword evidence="3 8" id="KW-0436">Ligase</keyword>
<sequence length="295" mass="32943">MSALYQANLSGFELIGRGKVRDLYRIDDEHLLFVTTDRLSAFDVILPQPIPGKGEVLARLSRFWFGRTQDLVPNHLVQVPVAAVVQDPELIAELGDRALVVKRLTPLPVEAIVRGYLIGSGWKDYQATGAVCGIALPEGLRLAERLPEPIFTPSTKAAVGAHDENIPFAEVVRLLGSELAAEVRDLSLAIYRRCADYARERGIIIADTKFEFGLDESGRLHLIDEVLTPDSSRFWPTDQYQIGISPPSFDKQFVRDYLESIGWDKRPPAPVLPDEIIARTAAKYREAEQRLTIKI</sequence>
<evidence type="ECO:0000256" key="8">
    <source>
        <dbReference type="HAMAP-Rule" id="MF_00137"/>
    </source>
</evidence>
<dbReference type="EC" id="6.3.2.6" evidence="8"/>